<gene>
    <name evidence="6" type="ORF">SAMN05660742_11516</name>
</gene>
<dbReference type="PANTHER" id="PTHR32347">
    <property type="entry name" value="EFFLUX SYSTEM COMPONENT YKNX-RELATED"/>
    <property type="match status" value="1"/>
</dbReference>
<dbReference type="Gene3D" id="2.40.50.100">
    <property type="match status" value="2"/>
</dbReference>
<evidence type="ECO:0000256" key="3">
    <source>
        <dbReference type="SAM" id="Phobius"/>
    </source>
</evidence>
<feature type="domain" description="YbhG-like alpha-helical hairpin" evidence="4">
    <location>
        <begin position="76"/>
        <end position="201"/>
    </location>
</feature>
<dbReference type="InterPro" id="IPR050465">
    <property type="entry name" value="UPF0194_transport"/>
</dbReference>
<evidence type="ECO:0000256" key="2">
    <source>
        <dbReference type="ARBA" id="ARBA00023054"/>
    </source>
</evidence>
<evidence type="ECO:0000313" key="6">
    <source>
        <dbReference type="EMBL" id="SEJ72709.1"/>
    </source>
</evidence>
<dbReference type="SUPFAM" id="SSF111369">
    <property type="entry name" value="HlyD-like secretion proteins"/>
    <property type="match status" value="2"/>
</dbReference>
<dbReference type="STRING" id="84035.SAMN05660742_11516"/>
<dbReference type="EMBL" id="FNZK01000015">
    <property type="protein sequence ID" value="SEJ72709.1"/>
    <property type="molecule type" value="Genomic_DNA"/>
</dbReference>
<dbReference type="PANTHER" id="PTHR32347:SF23">
    <property type="entry name" value="BLL5650 PROTEIN"/>
    <property type="match status" value="1"/>
</dbReference>
<keyword evidence="3" id="KW-1133">Transmembrane helix</keyword>
<name>A0A1H7B4R1_9FIRM</name>
<keyword evidence="3" id="KW-0472">Membrane</keyword>
<dbReference type="RefSeq" id="WP_091833002.1">
    <property type="nucleotide sequence ID" value="NZ_FNZK01000015.1"/>
</dbReference>
<proteinExistence type="predicted"/>
<dbReference type="Pfam" id="PF25954">
    <property type="entry name" value="Beta-barrel_RND_2"/>
    <property type="match status" value="1"/>
</dbReference>
<dbReference type="InterPro" id="IPR058792">
    <property type="entry name" value="Beta-barrel_RND_2"/>
</dbReference>
<comment type="subcellular location">
    <subcellularLocation>
        <location evidence="1">Cell envelope</location>
    </subcellularLocation>
</comment>
<dbReference type="GO" id="GO:0030313">
    <property type="term" value="C:cell envelope"/>
    <property type="evidence" value="ECO:0007669"/>
    <property type="project" value="UniProtKB-SubCell"/>
</dbReference>
<keyword evidence="7" id="KW-1185">Reference proteome</keyword>
<keyword evidence="3" id="KW-0812">Transmembrane</keyword>
<dbReference type="Gene3D" id="2.40.30.170">
    <property type="match status" value="1"/>
</dbReference>
<dbReference type="AlphaFoldDB" id="A0A1H7B4R1"/>
<dbReference type="InterPro" id="IPR059052">
    <property type="entry name" value="HH_YbhG-like"/>
</dbReference>
<feature type="transmembrane region" description="Helical" evidence="3">
    <location>
        <begin position="7"/>
        <end position="28"/>
    </location>
</feature>
<accession>A0A1H7B4R1</accession>
<dbReference type="Proteomes" id="UP000199662">
    <property type="component" value="Unassembled WGS sequence"/>
</dbReference>
<protein>
    <submittedName>
        <fullName evidence="6">HlyD family secretion protein</fullName>
    </submittedName>
</protein>
<evidence type="ECO:0000256" key="1">
    <source>
        <dbReference type="ARBA" id="ARBA00004196"/>
    </source>
</evidence>
<evidence type="ECO:0000259" key="5">
    <source>
        <dbReference type="Pfam" id="PF25954"/>
    </source>
</evidence>
<feature type="domain" description="CusB-like beta-barrel" evidence="5">
    <location>
        <begin position="243"/>
        <end position="327"/>
    </location>
</feature>
<reference evidence="6 7" key="1">
    <citation type="submission" date="2016-10" db="EMBL/GenBank/DDBJ databases">
        <authorList>
            <person name="de Groot N.N."/>
        </authorList>
    </citation>
    <scope>NUCLEOTIDE SEQUENCE [LARGE SCALE GENOMIC DNA]</scope>
    <source>
        <strain evidence="6 7">DSM 2179</strain>
    </source>
</reference>
<organism evidence="6 7">
    <name type="scientific">Propionispira arboris</name>
    <dbReference type="NCBI Taxonomy" id="84035"/>
    <lineage>
        <taxon>Bacteria</taxon>
        <taxon>Bacillati</taxon>
        <taxon>Bacillota</taxon>
        <taxon>Negativicutes</taxon>
        <taxon>Selenomonadales</taxon>
        <taxon>Selenomonadaceae</taxon>
        <taxon>Propionispira</taxon>
    </lineage>
</organism>
<keyword evidence="2" id="KW-0175">Coiled coil</keyword>
<dbReference type="Pfam" id="PF25881">
    <property type="entry name" value="HH_YBHG"/>
    <property type="match status" value="1"/>
</dbReference>
<evidence type="ECO:0000259" key="4">
    <source>
        <dbReference type="Pfam" id="PF25881"/>
    </source>
</evidence>
<evidence type="ECO:0000313" key="7">
    <source>
        <dbReference type="Proteomes" id="UP000199662"/>
    </source>
</evidence>
<sequence length="328" mass="35439">MKAKPKPLAIIILLIVIGLLIWSGYNYYQQKQTAKISTGTIEVTKADITTKINGYMTELTIKEGDHVTPNQVIAKIDRKDLAAALTRDTAALAKAQADLTDLQKGARPEELREASANTAAMQSAYDKAAKDYSRYQSLAAEGAIATQQLDNAQAAYESAAANLKAAQEKEQLVLAGNRTDQIAASEYEVTRCAAVLQASQIALADITIYSPLDGLILTKNFEPGEYVNAGTAIATVADMNDCWVKIYVPSADLGKIKIGGAVDVMIDAFPDRIFTGHITEISDTAEYTPRQSITKSERANMVFAVKVAVDNEEMILKPGMPADVIFND</sequence>
<dbReference type="Gene3D" id="1.10.287.470">
    <property type="entry name" value="Helix hairpin bin"/>
    <property type="match status" value="2"/>
</dbReference>